<sequence>MCMVKEVWRSARSAGYEANLAKRHERRGIAHSVSIAAIEKSKTRYG</sequence>
<proteinExistence type="predicted"/>
<evidence type="ECO:0000313" key="1">
    <source>
        <dbReference type="EMBL" id="XAY04979.1"/>
    </source>
</evidence>
<reference evidence="1" key="1">
    <citation type="submission" date="2022-12" db="EMBL/GenBank/DDBJ databases">
        <title>Paraconexibacter alkalitolerans sp. nov. and Baekduia alba sp. nov., isolated from soil and emended description of the genera Paraconexibacter (Chun et al., 2020) and Baekduia (An et al., 2020).</title>
        <authorList>
            <person name="Vieira S."/>
            <person name="Huber K.J."/>
            <person name="Geppert A."/>
            <person name="Wolf J."/>
            <person name="Neumann-Schaal M."/>
            <person name="Muesken M."/>
            <person name="Overmann J."/>
        </authorList>
    </citation>
    <scope>NUCLEOTIDE SEQUENCE</scope>
    <source>
        <strain evidence="1">AEG42_29</strain>
    </source>
</reference>
<dbReference type="AlphaFoldDB" id="A0AAU7ATP7"/>
<protein>
    <submittedName>
        <fullName evidence="1">Uncharacterized protein</fullName>
    </submittedName>
</protein>
<organism evidence="1">
    <name type="scientific">Paraconexibacter sp. AEG42_29</name>
    <dbReference type="NCBI Taxonomy" id="2997339"/>
    <lineage>
        <taxon>Bacteria</taxon>
        <taxon>Bacillati</taxon>
        <taxon>Actinomycetota</taxon>
        <taxon>Thermoleophilia</taxon>
        <taxon>Solirubrobacterales</taxon>
        <taxon>Paraconexibacteraceae</taxon>
        <taxon>Paraconexibacter</taxon>
    </lineage>
</organism>
<accession>A0AAU7ATP7</accession>
<name>A0AAU7ATP7_9ACTN</name>
<gene>
    <name evidence="1" type="ORF">DSM112329_01820</name>
</gene>
<dbReference type="KEGG" id="parq:DSM112329_01820"/>
<dbReference type="EMBL" id="CP114014">
    <property type="protein sequence ID" value="XAY04979.1"/>
    <property type="molecule type" value="Genomic_DNA"/>
</dbReference>